<evidence type="ECO:0000313" key="73">
    <source>
        <dbReference type="Proteomes" id="UP000594864"/>
    </source>
</evidence>
<dbReference type="EMBL" id="DAAYTU010000013">
    <property type="protein sequence ID" value="HAG5770858.1"/>
    <property type="molecule type" value="Genomic_DNA"/>
</dbReference>
<proteinExistence type="inferred from homology"/>
<evidence type="ECO:0000313" key="30">
    <source>
        <dbReference type="EMBL" id="MWT89274.1"/>
    </source>
</evidence>
<evidence type="ECO:0000313" key="66">
    <source>
        <dbReference type="Proteomes" id="UP000531463"/>
    </source>
</evidence>
<dbReference type="EMBL" id="JABWMK020000019">
    <property type="protein sequence ID" value="MBB2467074.1"/>
    <property type="molecule type" value="Genomic_DNA"/>
</dbReference>
<dbReference type="Proteomes" id="UP000462410">
    <property type="component" value="Unassembled WGS sequence"/>
</dbReference>
<dbReference type="Proteomes" id="UP000868636">
    <property type="component" value="Unassembled WGS sequence"/>
</dbReference>
<organism evidence="35 46">
    <name type="scientific">Escherichia coli</name>
    <dbReference type="NCBI Taxonomy" id="562"/>
    <lineage>
        <taxon>Bacteria</taxon>
        <taxon>Pseudomonadati</taxon>
        <taxon>Pseudomonadota</taxon>
        <taxon>Gammaproteobacteria</taxon>
        <taxon>Enterobacterales</taxon>
        <taxon>Enterobacteriaceae</taxon>
        <taxon>Escherichia</taxon>
    </lineage>
</organism>
<evidence type="ECO:0000313" key="63">
    <source>
        <dbReference type="Proteomes" id="UP000521994"/>
    </source>
</evidence>
<dbReference type="EMBL" id="CP056794">
    <property type="protein sequence ID" value="QLY99489.1"/>
    <property type="molecule type" value="Genomic_DNA"/>
</dbReference>
<evidence type="ECO:0000313" key="42">
    <source>
        <dbReference type="EMBL" id="TJH19002.1"/>
    </source>
</evidence>
<reference evidence="34 44" key="1">
    <citation type="submission" date="2016-12" db="EMBL/GenBank/DDBJ databases">
        <title>Real-Time Genomic Investigation Underlying the Public Health Response to a Shiga Toxin-Producing Escherichia Coli O26:H11 Outbreak in a Nursery.</title>
        <authorList>
            <person name="Ferdous M."/>
            <person name="Moran-Gilad J."/>
            <person name="Rossen J.W."/>
            <person name="Gdalevich M."/>
        </authorList>
    </citation>
    <scope>NUCLEOTIDE SEQUENCE [LARGE SCALE GENOMIC DNA]</scope>
    <source>
        <strain evidence="34 44">STEC 514-2</strain>
    </source>
</reference>
<evidence type="ECO:0000313" key="17">
    <source>
        <dbReference type="EMBL" id="HBA4245036.1"/>
    </source>
</evidence>
<dbReference type="Proteomes" id="UP000225264">
    <property type="component" value="Unassembled WGS sequence"/>
</dbReference>
<evidence type="ECO:0000313" key="51">
    <source>
        <dbReference type="Proteomes" id="UP000306700"/>
    </source>
</evidence>
<dbReference type="Proteomes" id="UP000460875">
    <property type="component" value="Unassembled WGS sequence"/>
</dbReference>
<dbReference type="EMBL" id="AASWKH010000010">
    <property type="protein sequence ID" value="EFH6095459.1"/>
    <property type="molecule type" value="Genomic_DNA"/>
</dbReference>
<dbReference type="EMBL" id="WTQJ01000258">
    <property type="protein sequence ID" value="MWR14694.1"/>
    <property type="molecule type" value="Genomic_DNA"/>
</dbReference>
<dbReference type="EMBL" id="WTRN01002203">
    <property type="protein sequence ID" value="MWT89274.1"/>
    <property type="molecule type" value="Genomic_DNA"/>
</dbReference>
<evidence type="ECO:0000313" key="8">
    <source>
        <dbReference type="EMBL" id="EFH6095459.1"/>
    </source>
</evidence>
<evidence type="ECO:0000313" key="20">
    <source>
        <dbReference type="EMBL" id="MBL6234606.1"/>
    </source>
</evidence>
<dbReference type="InterPro" id="IPR025881">
    <property type="entry name" value="Toxin_Ibs"/>
</dbReference>
<evidence type="ECO:0000313" key="34">
    <source>
        <dbReference type="EMBL" id="PAU22588.1"/>
    </source>
</evidence>
<evidence type="ECO:0000313" key="64">
    <source>
        <dbReference type="Proteomes" id="UP000523388"/>
    </source>
</evidence>
<evidence type="ECO:0000313" key="16">
    <source>
        <dbReference type="EMBL" id="HAZ7491283.1"/>
    </source>
</evidence>
<dbReference type="EMBL" id="MTPS01000149">
    <property type="protein sequence ID" value="ONG35053.1"/>
    <property type="molecule type" value="Genomic_DNA"/>
</dbReference>
<evidence type="ECO:0000313" key="11">
    <source>
        <dbReference type="EMBL" id="EFL9837217.1"/>
    </source>
</evidence>
<dbReference type="Proteomes" id="UP000447081">
    <property type="component" value="Unassembled WGS sequence"/>
</dbReference>
<dbReference type="Proteomes" id="UP000543257">
    <property type="component" value="Unassembled WGS sequence"/>
</dbReference>
<dbReference type="EMBL" id="WXKQ01000006">
    <property type="protein sequence ID" value="NAG19655.1"/>
    <property type="molecule type" value="Genomic_DNA"/>
</dbReference>
<dbReference type="Proteomes" id="UP000430387">
    <property type="component" value="Unassembled WGS sequence"/>
</dbReference>
<evidence type="ECO:0000313" key="68">
    <source>
        <dbReference type="Proteomes" id="UP000531916"/>
    </source>
</evidence>
<reference evidence="13 75" key="4">
    <citation type="journal article" date="2018" name="Genome Biol.">
        <title>SKESA: strategic k-mer extension for scrupulous assemblies.</title>
        <authorList>
            <person name="Souvorov A."/>
            <person name="Agarwala R."/>
            <person name="Lipman D.J."/>
        </authorList>
    </citation>
    <scope>NUCLEOTIDE SEQUENCE</scope>
    <source>
        <strain evidence="13">1839</strain>
        <strain evidence="16">SJP41</strain>
        <strain evidence="17">ST-87-5</strain>
        <strain evidence="15 75">TW14994</strain>
        <strain evidence="14">W1_5_ERB1</strain>
    </source>
</reference>
<reference evidence="21 45" key="20">
    <citation type="submission" date="2020-06" db="EMBL/GenBank/DDBJ databases">
        <title>Genomic analysis of Escherichia coli Ec98 resistant to antibiotic.</title>
        <authorList>
            <person name="Campos L."/>
        </authorList>
    </citation>
    <scope>NUCLEOTIDE SEQUENCE [LARGE SCALE GENOMIC DNA]</scope>
    <source>
        <strain evidence="21 45">UFU_EC98</strain>
    </source>
</reference>
<dbReference type="EMBL" id="AASEPP010000014">
    <property type="protein sequence ID" value="EFC2246325.1"/>
    <property type="molecule type" value="Genomic_DNA"/>
</dbReference>
<evidence type="ECO:0000313" key="71">
    <source>
        <dbReference type="Proteomes" id="UP000537181"/>
    </source>
</evidence>
<dbReference type="Proteomes" id="UP000305093">
    <property type="component" value="Unassembled WGS sequence"/>
</dbReference>
<reference evidence="3 48" key="6">
    <citation type="submission" date="2018-08" db="EMBL/GenBank/DDBJ databases">
        <title>Complete genome sequencing and genomic characterization of five Escherichia coli strains co-producing MCR-1 and ESBLs from different origins in China.</title>
        <authorList>
            <person name="Bai L."/>
        </authorList>
    </citation>
    <scope>NUCLEOTIDE SEQUENCE [LARGE SCALE GENOMIC DNA]</scope>
    <source>
        <strain evidence="3">Cq9</strain>
        <strain evidence="48">cq9</strain>
    </source>
</reference>
<dbReference type="Proteomes" id="UP000321299">
    <property type="component" value="Chromosome"/>
</dbReference>
<dbReference type="Proteomes" id="UP000871786">
    <property type="component" value="Unassembled WGS sequence"/>
</dbReference>
<dbReference type="Proteomes" id="UP000248865">
    <property type="component" value="Unassembled WGS sequence"/>
</dbReference>
<evidence type="ECO:0000256" key="2">
    <source>
        <dbReference type="ARBA" id="ARBA00022649"/>
    </source>
</evidence>
<dbReference type="Proteomes" id="UP000594864">
    <property type="component" value="Chromosome"/>
</dbReference>
<evidence type="ECO:0000313" key="5">
    <source>
        <dbReference type="EMBL" id="EFB1696968.1"/>
    </source>
</evidence>
<evidence type="ECO:0000313" key="65">
    <source>
        <dbReference type="Proteomes" id="UP000528504"/>
    </source>
</evidence>
<evidence type="ECO:0000313" key="4">
    <source>
        <dbReference type="EMBL" id="EFA9847452.1"/>
    </source>
</evidence>
<reference evidence="39 73" key="23">
    <citation type="submission" date="2020-12" db="EMBL/GenBank/DDBJ databases">
        <title>FDA dAtabase for Regulatory Grade micrObial Sequences (FDA-ARGOS): Supporting development and validation of Infectious Disease Dx tests.</title>
        <authorList>
            <person name="Sproer C."/>
            <person name="Gronow S."/>
            <person name="Severitt S."/>
            <person name="Schroder I."/>
            <person name="Tallon L."/>
            <person name="Sadzewicz L."/>
            <person name="Zhao X."/>
            <person name="Boylan J."/>
            <person name="Ott S."/>
            <person name="Bowen H."/>
            <person name="Vavikolanu K."/>
            <person name="Mehta A."/>
            <person name="Aluvathingal J."/>
            <person name="Nadendla S."/>
            <person name="Lowell S."/>
            <person name="Myers T."/>
            <person name="Yan Y."/>
            <person name="Sichtig H."/>
        </authorList>
    </citation>
    <scope>NUCLEOTIDE SEQUENCE [LARGE SCALE GENOMIC DNA]</scope>
    <source>
        <strain evidence="39 73">FDAARGOS_945</strain>
    </source>
</reference>
<reference evidence="31 55" key="15">
    <citation type="submission" date="2019-12" db="EMBL/GenBank/DDBJ databases">
        <title>Enteriobacteria Tanzani isolates_10434.</title>
        <authorList>
            <person name="Subbiah M."/>
            <person name="Call D."/>
        </authorList>
    </citation>
    <scope>NUCLEOTIDE SEQUENCE [LARGE SCALE GENOMIC DNA]</scope>
    <source>
        <strain evidence="31 55">10434wG3</strain>
    </source>
</reference>
<evidence type="ECO:0000313" key="12">
    <source>
        <dbReference type="EMBL" id="EFM0515564.1"/>
    </source>
</evidence>
<dbReference type="EMBL" id="AATJQG010000004">
    <property type="protein sequence ID" value="EFM0515564.1"/>
    <property type="molecule type" value="Genomic_DNA"/>
</dbReference>
<keyword evidence="2" id="KW-1277">Toxin-antitoxin system</keyword>
<dbReference type="EMBL" id="RDDM01000926">
    <property type="protein sequence ID" value="RLY49417.1"/>
    <property type="molecule type" value="Genomic_DNA"/>
</dbReference>
<dbReference type="Proteomes" id="UP000475070">
    <property type="component" value="Unassembled WGS sequence"/>
</dbReference>
<dbReference type="EMBL" id="WTMY01000049">
    <property type="protein sequence ID" value="MWL45452.1"/>
    <property type="molecule type" value="Genomic_DNA"/>
</dbReference>
<dbReference type="Pfam" id="PF13956">
    <property type="entry name" value="Ibs_toxin"/>
    <property type="match status" value="1"/>
</dbReference>
<evidence type="ECO:0000313" key="52">
    <source>
        <dbReference type="Proteomes" id="UP000321299"/>
    </source>
</evidence>
<evidence type="ECO:0000313" key="22">
    <source>
        <dbReference type="EMBL" id="MCV5622516.1"/>
    </source>
</evidence>
<reference evidence="19 67" key="22">
    <citation type="submission" date="2020-08" db="EMBL/GenBank/DDBJ databases">
        <title>Draft genome sequences of isolates of diverse host origin from the E. coli Reference Center.</title>
        <authorList>
            <person name="Lacher D.W."/>
            <person name="Mammel M.K."/>
            <person name="Gangiredla J."/>
            <person name="Gebru S.T."/>
            <person name="Barnaba T.J."/>
            <person name="Majowicz S.A."/>
            <person name="Dudley E.G."/>
        </authorList>
    </citation>
    <scope>NUCLEOTIDE SEQUENCE [LARGE SCALE GENOMIC DNA]</scope>
    <source>
        <strain evidence="19 67">10.0349</strain>
    </source>
</reference>
<dbReference type="Proteomes" id="UP000533284">
    <property type="component" value="Unassembled WGS sequence"/>
</dbReference>
<evidence type="ECO:0000313" key="44">
    <source>
        <dbReference type="Proteomes" id="UP000218543"/>
    </source>
</evidence>
<dbReference type="EMBL" id="CP065611">
    <property type="protein sequence ID" value="QPR07432.1"/>
    <property type="molecule type" value="Genomic_DNA"/>
</dbReference>
<evidence type="ECO:0000313" key="74">
    <source>
        <dbReference type="Proteomes" id="UP000615017"/>
    </source>
</evidence>
<evidence type="ECO:0000313" key="70">
    <source>
        <dbReference type="Proteomes" id="UP000534332"/>
    </source>
</evidence>
<dbReference type="EMBL" id="WUIG01000885">
    <property type="protein sequence ID" value="MXJ11624.1"/>
    <property type="molecule type" value="Genomic_DNA"/>
</dbReference>
<reference evidence="7 70" key="18">
    <citation type="submission" date="2020-02" db="EMBL/GenBank/DDBJ databases">
        <authorList>
            <person name="Ashton P.M."/>
            <person name="Dallman T."/>
            <person name="Nair S."/>
            <person name="De Pinna E."/>
            <person name="Peters T."/>
            <person name="Grant K."/>
        </authorList>
    </citation>
    <scope>NUCLEOTIDE SEQUENCE [LARGE SCALE GENOMIC DNA]</scope>
    <source>
        <strain evidence="7 70">188143</strain>
    </source>
</reference>
<evidence type="ECO:0000313" key="23">
    <source>
        <dbReference type="EMBL" id="MDA4179777.1"/>
    </source>
</evidence>
<reference evidence="40 49" key="8">
    <citation type="submission" date="2018-10" db="EMBL/GenBank/DDBJ databases">
        <title>Comparison of Escherichia coli isolates recovered from retail chicken and from chicken fecal samples by antimicrobial susceptibility test and whole genome sequencing.</title>
        <authorList>
            <person name="Tang B."/>
            <person name="Ma Y."/>
            <person name="He X."/>
            <person name="Cao L."/>
            <person name="Xia X."/>
            <person name="Yang H."/>
        </authorList>
    </citation>
    <scope>NUCLEOTIDE SEQUENCE [LARGE SCALE GENOMIC DNA]</scope>
    <source>
        <strain evidence="40 49">CMJH98b</strain>
    </source>
</reference>
<dbReference type="Proteomes" id="UP000534332">
    <property type="component" value="Unassembled WGS sequence"/>
</dbReference>
<evidence type="ECO:0000313" key="72">
    <source>
        <dbReference type="Proteomes" id="UP000543257"/>
    </source>
</evidence>
<dbReference type="Proteomes" id="UP000490727">
    <property type="component" value="Unassembled WGS sequence"/>
</dbReference>
<dbReference type="EMBL" id="AASSGK010000010">
    <property type="protein sequence ID" value="EFG2161092.1"/>
    <property type="molecule type" value="Genomic_DNA"/>
</dbReference>
<dbReference type="EMBL" id="AASDBN010000007">
    <property type="protein sequence ID" value="EFB1696968.1"/>
    <property type="molecule type" value="Genomic_DNA"/>
</dbReference>
<dbReference type="EMBL" id="CP031546">
    <property type="protein sequence ID" value="AXO09830.1"/>
    <property type="molecule type" value="Genomic_DNA"/>
</dbReference>
<dbReference type="EMBL" id="JAETYZ010000011">
    <property type="protein sequence ID" value="MBL6234606.1"/>
    <property type="molecule type" value="Genomic_DNA"/>
</dbReference>
<evidence type="ECO:0000313" key="54">
    <source>
        <dbReference type="Proteomes" id="UP000436482"/>
    </source>
</evidence>
<dbReference type="Proteomes" id="UP000188967">
    <property type="component" value="Unassembled WGS sequence"/>
</dbReference>
<evidence type="ECO:0000313" key="15">
    <source>
        <dbReference type="EMBL" id="HAI8959115.1"/>
    </source>
</evidence>
<dbReference type="EMBL" id="JAOVKC010000012">
    <property type="protein sequence ID" value="MCV5622516.1"/>
    <property type="molecule type" value="Genomic_DNA"/>
</dbReference>
<dbReference type="Proteomes" id="UP000531761">
    <property type="component" value="Unassembled WGS sequence"/>
</dbReference>
<reference evidence="24 61" key="13">
    <citation type="submission" date="2019-11" db="EMBL/GenBank/DDBJ databases">
        <title>Whole genome sequence analysis of environmental Escherichia coli from the feces of straw-necked ibis (Threskiornis spinicollis) nesting on inland wetlands.</title>
        <authorList>
            <person name="Wyrsch E.R."/>
            <person name="Roy Chowdhury P."/>
            <person name="Wallis L."/>
            <person name="Cummins M.L."/>
            <person name="Zingali T."/>
            <person name="Brandis K.J."/>
            <person name="Djordjevic S.P."/>
        </authorList>
    </citation>
    <scope>NUCLEOTIDE SEQUENCE [LARGE SCALE GENOMIC DNA]</scope>
    <source>
        <strain evidence="24 61">IBS12</strain>
    </source>
</reference>
<evidence type="ECO:0000313" key="69">
    <source>
        <dbReference type="Proteomes" id="UP000533284"/>
    </source>
</evidence>
<dbReference type="EMBL" id="AASWKX010000001">
    <property type="protein sequence ID" value="EFH6163745.1"/>
    <property type="molecule type" value="Genomic_DNA"/>
</dbReference>
<dbReference type="Proteomes" id="UP000615017">
    <property type="component" value="Unassembled WGS sequence"/>
</dbReference>
<evidence type="ECO:0000313" key="41">
    <source>
        <dbReference type="EMBL" id="TJF69460.1"/>
    </source>
</evidence>
<dbReference type="GeneID" id="93779088"/>
<dbReference type="EMBL" id="JABXPW010000003">
    <property type="protein sequence ID" value="MBA7720224.1"/>
    <property type="molecule type" value="Genomic_DNA"/>
</dbReference>
<dbReference type="Proteomes" id="UP000306700">
    <property type="component" value="Unassembled WGS sequence"/>
</dbReference>
<dbReference type="Proteomes" id="UP000531916">
    <property type="component" value="Unassembled WGS sequence"/>
</dbReference>
<reference evidence="35 46" key="3">
    <citation type="submission" date="2017-12" db="EMBL/GenBank/DDBJ databases">
        <title>Rapid rising of carbapenem-resistant Enterobacteriaceae(CRE) and emergence of colistin resistance genemcr-1 in CRE in the hospital of Henan, China.</title>
        <authorList>
            <person name="Sun Q."/>
            <person name="Zhang R."/>
            <person name="Li Y."/>
            <person name="Shen Y."/>
            <person name="Zhang Y."/>
            <person name="Yang J."/>
            <person name="Shu L."/>
            <person name="Zhou H."/>
            <person name="Wang Y."/>
            <person name="Wang B."/>
            <person name="Shen Z."/>
        </authorList>
    </citation>
    <scope>NUCLEOTIDE SEQUENCE [LARGE SCALE GENOMIC DNA]</scope>
    <source>
        <strain evidence="35 46">3512</strain>
    </source>
</reference>
<dbReference type="Proteomes" id="UP000487258">
    <property type="component" value="Unassembled WGS sequence"/>
</dbReference>
<evidence type="ECO:0000313" key="14">
    <source>
        <dbReference type="EMBL" id="HAH1416895.1"/>
    </source>
</evidence>
<evidence type="ECO:0000313" key="61">
    <source>
        <dbReference type="Proteomes" id="UP000490727"/>
    </source>
</evidence>
<evidence type="ECO:0000313" key="27">
    <source>
        <dbReference type="EMBL" id="MWR42000.1"/>
    </source>
</evidence>
<reference evidence="64 65" key="7">
    <citation type="submission" date="2018-08" db="EMBL/GenBank/DDBJ databases">
        <authorList>
            <consortium name="GenomeTrakr network: Whole genome sequencing for foodborne pathogen traceback"/>
        </authorList>
    </citation>
    <scope>NUCLEOTIDE SEQUENCE [LARGE SCALE GENOMIC DNA]</scope>
    <source>
        <strain evidence="4 64">AZ-TG102963</strain>
        <strain evidence="12 65">AZ-TG60901</strain>
        <strain evidence="11 72">AZ-TG73583</strain>
        <strain evidence="5 69">PSU-1847</strain>
    </source>
</reference>
<evidence type="ECO:0000313" key="10">
    <source>
        <dbReference type="EMBL" id="EFI0214683.1"/>
    </source>
</evidence>
<evidence type="ECO:0000313" key="38">
    <source>
        <dbReference type="EMBL" id="QLY99489.1"/>
    </source>
</evidence>
<evidence type="ECO:0000313" key="6">
    <source>
        <dbReference type="EMBL" id="EFC2246325.1"/>
    </source>
</evidence>
<evidence type="ECO:0000313" key="25">
    <source>
        <dbReference type="EMBL" id="MWL45452.1"/>
    </source>
</evidence>
<dbReference type="EMBL" id="DABALL010000001">
    <property type="protein sequence ID" value="HAH1416895.1"/>
    <property type="molecule type" value="Genomic_DNA"/>
</dbReference>
<reference evidence="23" key="26">
    <citation type="submission" date="2022-08" db="EMBL/GenBank/DDBJ databases">
        <title>Genome sequencing of human pathogens.</title>
        <authorList>
            <person name="Cao X."/>
        </authorList>
    </citation>
    <scope>NUCLEOTIDE SEQUENCE</scope>
    <source>
        <strain evidence="23">EC16126</strain>
    </source>
</reference>
<evidence type="ECO:0000313" key="28">
    <source>
        <dbReference type="EMBL" id="MWR91952.1"/>
    </source>
</evidence>
<evidence type="ECO:0000313" key="29">
    <source>
        <dbReference type="EMBL" id="MWT26001.1"/>
    </source>
</evidence>
<reference evidence="10 63" key="19">
    <citation type="submission" date="2020-02" db="EMBL/GenBank/DDBJ databases">
        <authorList>
            <consortium name="PulseNet: The National Subtyping Network for Foodborne Disease Surveillance"/>
            <person name="Tarr C.L."/>
            <person name="Trees E."/>
            <person name="Katz L.S."/>
            <person name="Carleton-Romer H.A."/>
            <person name="Stroika S."/>
            <person name="Kucerova Z."/>
            <person name="Roache K.F."/>
            <person name="Sabol A.L."/>
            <person name="Besser J."/>
            <person name="Gerner-Smidt P."/>
        </authorList>
    </citation>
    <scope>NUCLEOTIDE SEQUENCE [LARGE SCALE GENOMIC DNA]</scope>
    <source>
        <strain evidence="10 63">2014C-3796</strain>
    </source>
</reference>
<reference evidence="16" key="25">
    <citation type="submission" date="2021-03" db="EMBL/GenBank/DDBJ databases">
        <authorList>
            <consortium name="NCBI Pathogen Detection Project"/>
        </authorList>
    </citation>
    <scope>NUCLEOTIDE SEQUENCE</scope>
    <source>
        <strain evidence="13">1839</strain>
        <strain evidence="16">SJP41</strain>
        <strain evidence="17">ST-87-5</strain>
        <strain evidence="15">TW14994</strain>
        <strain evidence="14">W1_5_ERB1</strain>
    </source>
</reference>
<dbReference type="EMBL" id="DADPIR010000008">
    <property type="protein sequence ID" value="HAZ7491283.1"/>
    <property type="molecule type" value="Genomic_DNA"/>
</dbReference>
<dbReference type="Proteomes" id="UP000512182">
    <property type="component" value="Chromosome"/>
</dbReference>
<sequence>MMRLAIILIVLLLISFPAY</sequence>
<evidence type="ECO:0000313" key="13">
    <source>
        <dbReference type="EMBL" id="HAG5770858.1"/>
    </source>
</evidence>
<reference evidence="33 43" key="2">
    <citation type="submission" date="2017-01" db="EMBL/GenBank/DDBJ databases">
        <title>Draft genome sequence of an E. coli strain isolated from human, in Amazon, Brazil.</title>
        <authorList>
            <person name="Moura Q."/>
            <person name="Fernandes M.R."/>
            <person name="Cerdeira L."/>
            <person name="Vianello M."/>
            <person name="Souza T.A."/>
            <person name="Ienne S."/>
            <person name="Lincopan N."/>
        </authorList>
    </citation>
    <scope>NUCLEOTIDE SEQUENCE [LARGE SCALE GENOMIC DNA]</scope>
    <source>
        <strain evidence="33 43">ICBEcBL-II-13</strain>
    </source>
</reference>
<dbReference type="EMBL" id="AATJKW010000011">
    <property type="protein sequence ID" value="EFL9837217.1"/>
    <property type="molecule type" value="Genomic_DNA"/>
</dbReference>
<dbReference type="EMBL" id="JANWOR010000647">
    <property type="protein sequence ID" value="MDA4179777.1"/>
    <property type="molecule type" value="Genomic_DNA"/>
</dbReference>
<protein>
    <submittedName>
        <fullName evidence="35">Type I toxin-antitoxin system Ibs family toxin</fullName>
    </submittedName>
</protein>
<dbReference type="EMBL" id="WTQQ01001228">
    <property type="protein sequence ID" value="MWR91952.1"/>
    <property type="molecule type" value="Genomic_DNA"/>
</dbReference>
<dbReference type="EMBL" id="RROO01000009">
    <property type="protein sequence ID" value="TJF69460.1"/>
    <property type="molecule type" value="Genomic_DNA"/>
</dbReference>
<evidence type="ECO:0000313" key="43">
    <source>
        <dbReference type="Proteomes" id="UP000188967"/>
    </source>
</evidence>
<dbReference type="AlphaFoldDB" id="A0A1M3S178"/>
<evidence type="ECO:0000313" key="47">
    <source>
        <dbReference type="Proteomes" id="UP000248865"/>
    </source>
</evidence>
<dbReference type="Proteomes" id="UP000436482">
    <property type="component" value="Unassembled WGS sequence"/>
</dbReference>
<evidence type="ECO:0000313" key="67">
    <source>
        <dbReference type="Proteomes" id="UP000531761"/>
    </source>
</evidence>
<reference evidence="50 51" key="9">
    <citation type="submission" date="2018-12" db="EMBL/GenBank/DDBJ databases">
        <title>Food and Water Safety Consortium.</title>
        <authorList>
            <person name="Tyson S."/>
            <person name="Peterson C.-L."/>
            <person name="Olson A."/>
            <person name="Tyler S."/>
            <person name="Cabral J."/>
            <person name="Lynch T."/>
            <person name="Knox N."/>
            <person name="Van Domselaar G."/>
            <person name="Graham M."/>
        </authorList>
    </citation>
    <scope>NUCLEOTIDE SEQUENCE [LARGE SCALE GENOMIC DNA]</scope>
    <source>
        <strain evidence="42 51">FWSEC0384</strain>
        <strain evidence="41 50">FWSEC0419</strain>
    </source>
</reference>
<evidence type="ECO:0000313" key="21">
    <source>
        <dbReference type="EMBL" id="MBZ4693556.1"/>
    </source>
</evidence>
<reference evidence="36 47" key="5">
    <citation type="submission" date="2018-05" db="EMBL/GenBank/DDBJ databases">
        <title>Genomic sequencing of EHEC O26 New European Clone.</title>
        <authorList>
            <person name="Karnisova L."/>
            <person name="Nunvar J."/>
            <person name="Marejkova M."/>
            <person name="Mellmann A."/>
            <person name="Drevinek P."/>
            <person name="Blahova K."/>
            <person name="Bielaszewska M."/>
        </authorList>
    </citation>
    <scope>NUCLEOTIDE SEQUENCE [LARGE SCALE GENOMIC DNA]</scope>
    <source>
        <strain evidence="36 47">14-391</strain>
    </source>
</reference>
<evidence type="ECO:0000313" key="48">
    <source>
        <dbReference type="Proteomes" id="UP000256244"/>
    </source>
</evidence>
<evidence type="ECO:0000313" key="62">
    <source>
        <dbReference type="Proteomes" id="UP000512182"/>
    </source>
</evidence>
<evidence type="ECO:0000313" key="3">
    <source>
        <dbReference type="EMBL" id="AXO09830.1"/>
    </source>
</evidence>
<dbReference type="Proteomes" id="UP000523388">
    <property type="component" value="Unassembled WGS sequence"/>
</dbReference>
<dbReference type="Proteomes" id="UP000233549">
    <property type="component" value="Unassembled WGS sequence"/>
</dbReference>
<evidence type="ECO:0000313" key="32">
    <source>
        <dbReference type="EMBL" id="NAG19655.1"/>
    </source>
</evidence>
<evidence type="ECO:0000313" key="58">
    <source>
        <dbReference type="Proteomes" id="UP000475070"/>
    </source>
</evidence>
<reference evidence="32 58" key="10">
    <citation type="journal article" date="2019" name="Nat. Med.">
        <title>A library of human gut bacterial isolates paired with longitudinal multiomics data enables mechanistic microbiome research.</title>
        <authorList>
            <person name="Poyet M."/>
            <person name="Groussin M."/>
            <person name="Gibbons S.M."/>
            <person name="Avila-Pacheco J."/>
            <person name="Jiang X."/>
            <person name="Kearney S.M."/>
            <person name="Perrotta A.R."/>
            <person name="Berdy B."/>
            <person name="Zhao S."/>
            <person name="Lieberman T.D."/>
            <person name="Swanson P.K."/>
            <person name="Smith M."/>
            <person name="Roesemann S."/>
            <person name="Alexander J.E."/>
            <person name="Rich S.A."/>
            <person name="Livny J."/>
            <person name="Vlamakis H."/>
            <person name="Clish C."/>
            <person name="Bullock K."/>
            <person name="Deik A."/>
            <person name="Scott J."/>
            <person name="Pierce K.A."/>
            <person name="Xavier R.J."/>
            <person name="Alm E.J."/>
        </authorList>
    </citation>
    <scope>NUCLEOTIDE SEQUENCE [LARGE SCALE GENOMIC DNA]</scope>
    <source>
        <strain evidence="32 58">BIOML-A112</strain>
    </source>
</reference>
<dbReference type="EMBL" id="DADRWU010000001">
    <property type="protein sequence ID" value="HBA4245036.1"/>
    <property type="molecule type" value="Genomic_DNA"/>
</dbReference>
<evidence type="ECO:0000313" key="50">
    <source>
        <dbReference type="Proteomes" id="UP000305093"/>
    </source>
</evidence>
<evidence type="ECO:0000313" key="40">
    <source>
        <dbReference type="EMBL" id="RLY49417.1"/>
    </source>
</evidence>
<dbReference type="Proteomes" id="UP000622722">
    <property type="component" value="Unassembled WGS sequence"/>
</dbReference>
<evidence type="ECO:0000256" key="1">
    <source>
        <dbReference type="ARBA" id="ARBA00010353"/>
    </source>
</evidence>
<dbReference type="RefSeq" id="WP_001387035.1">
    <property type="nucleotide sequence ID" value="NZ_AP018395.1"/>
</dbReference>
<evidence type="ECO:0000313" key="46">
    <source>
        <dbReference type="Proteomes" id="UP000233549"/>
    </source>
</evidence>
<dbReference type="Proteomes" id="UP000256244">
    <property type="component" value="Chromosome"/>
</dbReference>
<evidence type="ECO:0000313" key="35">
    <source>
        <dbReference type="EMBL" id="PKD92020.1"/>
    </source>
</evidence>
<dbReference type="EMBL" id="QFSS01000014">
    <property type="protein sequence ID" value="PZZ72815.1"/>
    <property type="molecule type" value="Genomic_DNA"/>
</dbReference>
<reference evidence="20 74" key="24">
    <citation type="submission" date="2021-01" db="EMBL/GenBank/DDBJ databases">
        <title>Genomes of Escherichia coli STEC strains from raw meat-based diets for companion animals.</title>
        <authorList>
            <person name="Stevens M.J.A."/>
            <person name="Stephan R."/>
        </authorList>
    </citation>
    <scope>NUCLEOTIDE SEQUENCE [LARGE SCALE GENOMIC DNA]</scope>
    <source>
        <strain evidence="20 74">LSC1-58</strain>
    </source>
</reference>
<dbReference type="Proteomes" id="UP001208624">
    <property type="component" value="Unassembled WGS sequence"/>
</dbReference>
<evidence type="ECO:0000313" key="36">
    <source>
        <dbReference type="EMBL" id="PZZ72815.1"/>
    </source>
</evidence>
<dbReference type="EMBL" id="DABFUC010000017">
    <property type="protein sequence ID" value="HAI8959115.1"/>
    <property type="molecule type" value="Genomic_DNA"/>
</dbReference>
<gene>
    <name evidence="10" type="ORF">BG944_003906</name>
    <name evidence="7" type="ORF">BRV02_002153</name>
    <name evidence="34" type="ORF">BTQ06_15020</name>
    <name evidence="33" type="ORF">BXT93_10230</name>
    <name evidence="4" type="ORF">C1Q91_003901</name>
    <name evidence="42" type="ORF">C9160_19730</name>
    <name evidence="41" type="ORF">C9194_06670</name>
    <name evidence="12" type="ORF">CF22_001542</name>
    <name evidence="21" type="ORF">CQ842_10950</name>
    <name evidence="35" type="ORF">CWS33_02365</name>
    <name evidence="36" type="ORF">DIV22_05000</name>
    <name evidence="3" type="ORF">DS732_21605</name>
    <name evidence="6" type="ORF">E5H86_10995</name>
    <name evidence="40" type="ORF">EAI46_31335</name>
    <name evidence="11" type="ORF">EN85_002195</name>
    <name evidence="5" type="ORF">FJQ40_05965</name>
    <name evidence="37" type="ORF">FTV93_23005</name>
    <name evidence="8" type="ORF">GAI89_12450</name>
    <name evidence="9" type="ORF">GAJ12_01585</name>
    <name evidence="13" type="ORF">GGB84_002533</name>
    <name evidence="24" type="ORF">GNZ05_07705</name>
    <name evidence="30" type="ORF">GP954_29760</name>
    <name evidence="29" type="ORF">GP965_34800</name>
    <name evidence="27" type="ORF">GP975_28995</name>
    <name evidence="28" type="ORF">GP979_27340</name>
    <name evidence="26" type="ORF">GQA06_12970</name>
    <name evidence="25" type="ORF">GQM04_07965</name>
    <name evidence="31" type="ORF">GRW24_24735</name>
    <name evidence="32" type="ORF">GUC01_11560</name>
    <name evidence="19" type="ORF">HEP30_013295</name>
    <name evidence="14" type="ORF">HHH44_000231</name>
    <name evidence="15" type="ORF">HKA49_003309</name>
    <name evidence="38" type="ORF">HV109_04180</name>
    <name evidence="18" type="ORF">HV209_16720</name>
    <name evidence="39" type="ORF">I6H02_10030</name>
    <name evidence="17" type="ORF">J5U05_000066</name>
    <name evidence="16" type="ORF">J8F57_001467</name>
    <name evidence="20" type="ORF">JNA65_11830</name>
    <name evidence="23" type="ORF">NY836_20845</name>
    <name evidence="22" type="ORF">OFN31_12170</name>
</gene>
<dbReference type="EMBL" id="MRVZ01000048">
    <property type="protein sequence ID" value="PAU22588.1"/>
    <property type="molecule type" value="Genomic_DNA"/>
</dbReference>
<evidence type="ECO:0000313" key="24">
    <source>
        <dbReference type="EMBL" id="MUM72043.1"/>
    </source>
</evidence>
<accession>A0A1M3S178</accession>
<dbReference type="EMBL" id="AASCJS010000027">
    <property type="protein sequence ID" value="EFA9847452.1"/>
    <property type="molecule type" value="Genomic_DNA"/>
</dbReference>
<name>A0A1M3S178_ECOLX</name>
<evidence type="ECO:0000313" key="31">
    <source>
        <dbReference type="EMBL" id="MXJ11624.1"/>
    </source>
</evidence>
<evidence type="ECO:0000313" key="37">
    <source>
        <dbReference type="EMBL" id="QED76048.1"/>
    </source>
</evidence>
<reference evidence="22" key="27">
    <citation type="submission" date="2023-06" db="EMBL/GenBank/DDBJ databases">
        <title>Deciphering the underlying mechanisms mediating the transmission of blaNDM gene from human to animals in China.</title>
        <authorList>
            <person name="Chen K."/>
            <person name="Chen S."/>
        </authorList>
    </citation>
    <scope>NUCLEOTIDE SEQUENCE</scope>
    <source>
        <strain evidence="22">1199</strain>
    </source>
</reference>
<evidence type="ECO:0000313" key="59">
    <source>
        <dbReference type="Proteomes" id="UP000480485"/>
    </source>
</evidence>
<dbReference type="Proteomes" id="UP001211064">
    <property type="component" value="Unassembled WGS sequence"/>
</dbReference>
<dbReference type="Proteomes" id="UP000281340">
    <property type="component" value="Unassembled WGS sequence"/>
</dbReference>
<reference evidence="66 71" key="17">
    <citation type="submission" date="2019-12" db="EMBL/GenBank/DDBJ databases">
        <authorList>
            <consortium name="NARMS: The National Antimicrobial Resistance Monitoring System"/>
        </authorList>
    </citation>
    <scope>NUCLEOTIDE SEQUENCE [LARGE SCALE GENOMIC DNA]</scope>
    <source>
        <strain evidence="8 66">CVM N19EC0510</strain>
        <strain evidence="9 71">CVM N19EC0596</strain>
        <strain evidence="6 68">FSIS11919500</strain>
    </source>
</reference>
<evidence type="ECO:0000313" key="55">
    <source>
        <dbReference type="Proteomes" id="UP000447081"/>
    </source>
</evidence>
<evidence type="ECO:0000313" key="49">
    <source>
        <dbReference type="Proteomes" id="UP000281340"/>
    </source>
</evidence>
<evidence type="ECO:0000313" key="45">
    <source>
        <dbReference type="Proteomes" id="UP000225264"/>
    </source>
</evidence>
<dbReference type="EMBL" id="JACCJF010000009">
    <property type="protein sequence ID" value="MBZ4693556.1"/>
    <property type="molecule type" value="Genomic_DNA"/>
</dbReference>
<evidence type="ECO:0000313" key="26">
    <source>
        <dbReference type="EMBL" id="MWR14694.1"/>
    </source>
</evidence>
<dbReference type="Proteomes" id="UP000521994">
    <property type="component" value="Unassembled WGS sequence"/>
</dbReference>
<dbReference type="Proteomes" id="UP000480485">
    <property type="component" value="Unassembled WGS sequence"/>
</dbReference>
<dbReference type="Proteomes" id="UP000842385">
    <property type="component" value="Unassembled WGS sequence"/>
</dbReference>
<dbReference type="Proteomes" id="UP000537181">
    <property type="component" value="Unassembled WGS sequence"/>
</dbReference>
<evidence type="ECO:0000313" key="9">
    <source>
        <dbReference type="EMBL" id="EFH6163745.1"/>
    </source>
</evidence>
<reference evidence="25 60" key="14">
    <citation type="submission" date="2019-12" db="EMBL/GenBank/DDBJ databases">
        <title>Enteriobacteria Tanzani isolates_10432.</title>
        <authorList>
            <person name="Subbiah M."/>
            <person name="Call D."/>
        </authorList>
    </citation>
    <scope>NUCLEOTIDE SEQUENCE [LARGE SCALE GENOMIC DNA]</scope>
    <source>
        <strain evidence="25 60">10432wF6</strain>
    </source>
</reference>
<dbReference type="EMBL" id="CP042615">
    <property type="protein sequence ID" value="QED76048.1"/>
    <property type="molecule type" value="Genomic_DNA"/>
</dbReference>
<evidence type="ECO:0000313" key="57">
    <source>
        <dbReference type="Proteomes" id="UP000462410"/>
    </source>
</evidence>
<reference evidence="37 52" key="12">
    <citation type="submission" date="2019-08" db="EMBL/GenBank/DDBJ databases">
        <authorList>
            <person name="Chen F.-J."/>
            <person name="Wu H.-C."/>
            <person name="Liao Y.-C."/>
            <person name="Kuo S.-C."/>
        </authorList>
    </citation>
    <scope>NUCLEOTIDE SEQUENCE [LARGE SCALE GENOMIC DNA]</scope>
    <source>
        <strain evidence="37 52">NCYU-26-73</strain>
    </source>
</reference>
<dbReference type="EMBL" id="AASXRC010000023">
    <property type="protein sequence ID" value="EFI0214683.1"/>
    <property type="molecule type" value="Genomic_DNA"/>
</dbReference>
<dbReference type="EMBL" id="RRNI01000023">
    <property type="protein sequence ID" value="TJH19002.1"/>
    <property type="molecule type" value="Genomic_DNA"/>
</dbReference>
<reference evidence="53 54" key="16">
    <citation type="submission" date="2019-12" db="EMBL/GenBank/DDBJ databases">
        <title>Enteriobacteria Tanzani isolates_8377-8380.</title>
        <authorList>
            <person name="Subbiah M."/>
            <person name="Call D."/>
        </authorList>
    </citation>
    <scope>NUCLEOTIDE SEQUENCE [LARGE SCALE GENOMIC DNA]</scope>
    <source>
        <strain evidence="30 59">8378wC7</strain>
        <strain evidence="29 57">8378wH8</strain>
        <strain evidence="27 56">8379wE2</strain>
        <strain evidence="28 54">8379wE6</strain>
        <strain evidence="26 53">8380wG1</strain>
    </source>
</reference>
<evidence type="ECO:0000313" key="56">
    <source>
        <dbReference type="Proteomes" id="UP000460875"/>
    </source>
</evidence>
<dbReference type="Proteomes" id="UP000844228">
    <property type="component" value="Unassembled WGS sequence"/>
</dbReference>
<evidence type="ECO:0000313" key="18">
    <source>
        <dbReference type="EMBL" id="MBA7720224.1"/>
    </source>
</evidence>
<dbReference type="Proteomes" id="UP000528504">
    <property type="component" value="Unassembled WGS sequence"/>
</dbReference>
<dbReference type="EMBL" id="WOET01000004">
    <property type="protein sequence ID" value="MUM72043.1"/>
    <property type="molecule type" value="Genomic_DNA"/>
</dbReference>
<reference evidence="37 52" key="11">
    <citation type="submission" date="2019-08" db="EMBL/GenBank/DDBJ databases">
        <title>Plasmid- and chromosome-located mcr-3 in mcr-1-positive Escherichia coli from diseased swine, Taiwan.</title>
        <authorList>
            <person name="Hsu C.-Y."/>
            <person name="Huang W.-C."/>
            <person name="Lauderdale T.-L."/>
        </authorList>
    </citation>
    <scope>NUCLEOTIDE SEQUENCE [LARGE SCALE GENOMIC DNA]</scope>
    <source>
        <strain evidence="37 52">NCYU-26-73</strain>
    </source>
</reference>
<dbReference type="EMBL" id="WTQT01001352">
    <property type="protein sequence ID" value="MWR42000.1"/>
    <property type="molecule type" value="Genomic_DNA"/>
</dbReference>
<dbReference type="EMBL" id="WTRC01001701">
    <property type="protein sequence ID" value="MWT26001.1"/>
    <property type="molecule type" value="Genomic_DNA"/>
</dbReference>
<evidence type="ECO:0000313" key="75">
    <source>
        <dbReference type="Proteomes" id="UP000842385"/>
    </source>
</evidence>
<evidence type="ECO:0000313" key="60">
    <source>
        <dbReference type="Proteomes" id="UP000487258"/>
    </source>
</evidence>
<evidence type="ECO:0000313" key="7">
    <source>
        <dbReference type="EMBL" id="EFG2161092.1"/>
    </source>
</evidence>
<dbReference type="EMBL" id="PITP01000002">
    <property type="protein sequence ID" value="PKD92020.1"/>
    <property type="molecule type" value="Genomic_DNA"/>
</dbReference>
<evidence type="ECO:0000313" key="39">
    <source>
        <dbReference type="EMBL" id="QPR07432.1"/>
    </source>
</evidence>
<reference evidence="18 62" key="21">
    <citation type="submission" date="2020-06" db="EMBL/GenBank/DDBJ databases">
        <title>REHAB project genomes.</title>
        <authorList>
            <person name="Shaw L.P."/>
        </authorList>
    </citation>
    <scope>NUCLEOTIDE SEQUENCE [LARGE SCALE GENOMIC DNA]</scope>
    <source>
        <strain evidence="38 62">RHBSTW-00177</strain>
        <strain evidence="18">RHBSTW-00474</strain>
    </source>
</reference>
<comment type="similarity">
    <text evidence="1">Belongs to the Ibs toxic protein family.</text>
</comment>
<evidence type="ECO:0000313" key="53">
    <source>
        <dbReference type="Proteomes" id="UP000430387"/>
    </source>
</evidence>
<dbReference type="Proteomes" id="UP000531463">
    <property type="component" value="Unassembled WGS sequence"/>
</dbReference>
<evidence type="ECO:0000313" key="33">
    <source>
        <dbReference type="EMBL" id="ONG35053.1"/>
    </source>
</evidence>
<dbReference type="Proteomes" id="UP000218543">
    <property type="component" value="Unassembled WGS sequence"/>
</dbReference>
<evidence type="ECO:0000313" key="19">
    <source>
        <dbReference type="EMBL" id="MBB2467074.1"/>
    </source>
</evidence>